<name>A0A8D8PKB8_9HEMI</name>
<dbReference type="EMBL" id="HBUF01002161">
    <property type="protein sequence ID" value="CAG6606112.1"/>
    <property type="molecule type" value="Transcribed_RNA"/>
</dbReference>
<protein>
    <submittedName>
        <fullName evidence="2">Uncharacterized protein</fullName>
    </submittedName>
</protein>
<feature type="region of interest" description="Disordered" evidence="1">
    <location>
        <begin position="18"/>
        <end position="39"/>
    </location>
</feature>
<evidence type="ECO:0000313" key="2">
    <source>
        <dbReference type="EMBL" id="CAG6606112.1"/>
    </source>
</evidence>
<proteinExistence type="predicted"/>
<accession>A0A8D8PKB8</accession>
<organism evidence="2">
    <name type="scientific">Cacopsylla melanoneura</name>
    <dbReference type="NCBI Taxonomy" id="428564"/>
    <lineage>
        <taxon>Eukaryota</taxon>
        <taxon>Metazoa</taxon>
        <taxon>Ecdysozoa</taxon>
        <taxon>Arthropoda</taxon>
        <taxon>Hexapoda</taxon>
        <taxon>Insecta</taxon>
        <taxon>Pterygota</taxon>
        <taxon>Neoptera</taxon>
        <taxon>Paraneoptera</taxon>
        <taxon>Hemiptera</taxon>
        <taxon>Sternorrhyncha</taxon>
        <taxon>Psylloidea</taxon>
        <taxon>Psyllidae</taxon>
        <taxon>Psyllinae</taxon>
        <taxon>Cacopsylla</taxon>
    </lineage>
</organism>
<sequence>MTHEIQKISGEWRFRLGEEDTETHPTVVQTNGNKCTTISRIPDSNESKLYVQSDSESDSELHMGNSMGFPICGRNIVPVGLISSIMFLPWVKFPEESQKIEDGPTTIK</sequence>
<dbReference type="AlphaFoldDB" id="A0A8D8PKB8"/>
<evidence type="ECO:0000256" key="1">
    <source>
        <dbReference type="SAM" id="MobiDB-lite"/>
    </source>
</evidence>
<reference evidence="2" key="1">
    <citation type="submission" date="2021-05" db="EMBL/GenBank/DDBJ databases">
        <authorList>
            <person name="Alioto T."/>
            <person name="Alioto T."/>
            <person name="Gomez Garrido J."/>
        </authorList>
    </citation>
    <scope>NUCLEOTIDE SEQUENCE</scope>
</reference>
<feature type="compositionally biased region" description="Polar residues" evidence="1">
    <location>
        <begin position="24"/>
        <end position="39"/>
    </location>
</feature>